<evidence type="ECO:0000313" key="8">
    <source>
        <dbReference type="EMBL" id="KAJ8984446.1"/>
    </source>
</evidence>
<evidence type="ECO:0000313" key="9">
    <source>
        <dbReference type="Proteomes" id="UP001162164"/>
    </source>
</evidence>
<dbReference type="Proteomes" id="UP001162164">
    <property type="component" value="Unassembled WGS sequence"/>
</dbReference>
<evidence type="ECO:0000259" key="7">
    <source>
        <dbReference type="Pfam" id="PF00135"/>
    </source>
</evidence>
<dbReference type="InterPro" id="IPR019826">
    <property type="entry name" value="Carboxylesterase_B_AS"/>
</dbReference>
<feature type="domain" description="Carboxylesterase type B" evidence="7">
    <location>
        <begin position="59"/>
        <end position="492"/>
    </location>
</feature>
<evidence type="ECO:0000256" key="2">
    <source>
        <dbReference type="ARBA" id="ARBA00022487"/>
    </source>
</evidence>
<dbReference type="Pfam" id="PF00135">
    <property type="entry name" value="COesterase"/>
    <property type="match status" value="2"/>
</dbReference>
<feature type="domain" description="Carboxylesterase type B" evidence="7">
    <location>
        <begin position="13"/>
        <end position="56"/>
    </location>
</feature>
<dbReference type="InterPro" id="IPR050309">
    <property type="entry name" value="Type-B_Carboxylest/Lipase"/>
</dbReference>
<evidence type="ECO:0000256" key="6">
    <source>
        <dbReference type="RuleBase" id="RU361235"/>
    </source>
</evidence>
<name>A0ABQ9K2Z7_9CUCU</name>
<dbReference type="EC" id="3.1.1.-" evidence="6"/>
<reference evidence="8" key="1">
    <citation type="journal article" date="2023" name="Insect Mol. Biol.">
        <title>Genome sequencing provides insights into the evolution of gene families encoding plant cell wall-degrading enzymes in longhorned beetles.</title>
        <authorList>
            <person name="Shin N.R."/>
            <person name="Okamura Y."/>
            <person name="Kirsch R."/>
            <person name="Pauchet Y."/>
        </authorList>
    </citation>
    <scope>NUCLEOTIDE SEQUENCE</scope>
    <source>
        <strain evidence="8">MMC_N1</strain>
    </source>
</reference>
<dbReference type="PROSITE" id="PS00122">
    <property type="entry name" value="CARBOXYLESTERASE_B_1"/>
    <property type="match status" value="1"/>
</dbReference>
<evidence type="ECO:0000256" key="3">
    <source>
        <dbReference type="ARBA" id="ARBA00022801"/>
    </source>
</evidence>
<keyword evidence="5" id="KW-0325">Glycoprotein</keyword>
<protein>
    <recommendedName>
        <fullName evidence="6">Carboxylic ester hydrolase</fullName>
        <ecNumber evidence="6">3.1.1.-</ecNumber>
    </recommendedName>
</protein>
<dbReference type="InterPro" id="IPR002018">
    <property type="entry name" value="CarbesteraseB"/>
</dbReference>
<feature type="non-terminal residue" evidence="8">
    <location>
        <position position="1"/>
    </location>
</feature>
<dbReference type="PANTHER" id="PTHR11559">
    <property type="entry name" value="CARBOXYLESTERASE"/>
    <property type="match status" value="1"/>
</dbReference>
<keyword evidence="4" id="KW-1015">Disulfide bond</keyword>
<keyword evidence="9" id="KW-1185">Reference proteome</keyword>
<dbReference type="SUPFAM" id="SSF53474">
    <property type="entry name" value="alpha/beta-Hydrolases"/>
    <property type="match status" value="1"/>
</dbReference>
<dbReference type="PROSITE" id="PS00941">
    <property type="entry name" value="CARBOXYLESTERASE_B_2"/>
    <property type="match status" value="1"/>
</dbReference>
<dbReference type="InterPro" id="IPR029058">
    <property type="entry name" value="AB_hydrolase_fold"/>
</dbReference>
<evidence type="ECO:0000256" key="5">
    <source>
        <dbReference type="ARBA" id="ARBA00023180"/>
    </source>
</evidence>
<sequence length="511" mass="56233">KGCKKSLAGTHENPVIYTENGPVVGQKNYSVGQNKTYYAFRGIPYAEPPTGNLRFRVRSEDCLFINVYTPNVEAVNLSVIVWIYGGAFVSGSASYDSYAPDYLLDEDVVFVSFNYRVGIFGFLSTGDEACPGNWALKDQVLALEWVRDNIAFFGGNADNVTVLGQSAGAASVHYLLQTNKTRGLFNAAIMHSGSSLNLWALNRRAQTTAFSVGASLGISTTNSSSLVEALRKIGYEQLQTTSFITSTLVALGNALEGLFYGPVIEPECEGALFVYKSDQLLSEGHFHRVPVIMGFTSNEASAVGNIPSILRIYLLGYDLQPDKYAPADLTNIIEDRQEAGTIIKEHYFGPDGGASLDLDAAVKFVSDDQFNRPIRRAVLDQSKYVPVYLYEFSHQGPLSGIENRPFSGVGHAEDISYIFRSPVANVTEADEVVSSRMIRMWTNFVKHGNPTPKEDPLLKNITWIATGSNSSALNYLNIGSELALLKNPFEESMTFYDEIYSEYGDPPYDTY</sequence>
<dbReference type="InterPro" id="IPR019819">
    <property type="entry name" value="Carboxylesterase_B_CS"/>
</dbReference>
<dbReference type="Gene3D" id="3.40.50.1820">
    <property type="entry name" value="alpha/beta hydrolase"/>
    <property type="match status" value="1"/>
</dbReference>
<keyword evidence="3 6" id="KW-0378">Hydrolase</keyword>
<accession>A0ABQ9K2Z7</accession>
<gene>
    <name evidence="8" type="ORF">NQ317_012510</name>
</gene>
<organism evidence="8 9">
    <name type="scientific">Molorchus minor</name>
    <dbReference type="NCBI Taxonomy" id="1323400"/>
    <lineage>
        <taxon>Eukaryota</taxon>
        <taxon>Metazoa</taxon>
        <taxon>Ecdysozoa</taxon>
        <taxon>Arthropoda</taxon>
        <taxon>Hexapoda</taxon>
        <taxon>Insecta</taxon>
        <taxon>Pterygota</taxon>
        <taxon>Neoptera</taxon>
        <taxon>Endopterygota</taxon>
        <taxon>Coleoptera</taxon>
        <taxon>Polyphaga</taxon>
        <taxon>Cucujiformia</taxon>
        <taxon>Chrysomeloidea</taxon>
        <taxon>Cerambycidae</taxon>
        <taxon>Lamiinae</taxon>
        <taxon>Monochamini</taxon>
        <taxon>Molorchus</taxon>
    </lineage>
</organism>
<comment type="similarity">
    <text evidence="1 6">Belongs to the type-B carboxylesterase/lipase family.</text>
</comment>
<comment type="caution">
    <text evidence="8">The sequence shown here is derived from an EMBL/GenBank/DDBJ whole genome shotgun (WGS) entry which is preliminary data.</text>
</comment>
<evidence type="ECO:0000256" key="1">
    <source>
        <dbReference type="ARBA" id="ARBA00005964"/>
    </source>
</evidence>
<dbReference type="EMBL" id="JAPWTJ010000036">
    <property type="protein sequence ID" value="KAJ8984446.1"/>
    <property type="molecule type" value="Genomic_DNA"/>
</dbReference>
<evidence type="ECO:0000256" key="4">
    <source>
        <dbReference type="ARBA" id="ARBA00023157"/>
    </source>
</evidence>
<proteinExistence type="inferred from homology"/>
<keyword evidence="2" id="KW-0719">Serine esterase</keyword>